<gene>
    <name evidence="2" type="ORF">ARC20_04130</name>
</gene>
<feature type="domain" description="Putative DNA-binding" evidence="1">
    <location>
        <begin position="3"/>
        <end position="88"/>
    </location>
</feature>
<dbReference type="InterPro" id="IPR018640">
    <property type="entry name" value="DUF2063"/>
</dbReference>
<organism evidence="2 3">
    <name type="scientific">Stenotrophomonas panacihumi</name>
    <dbReference type="NCBI Taxonomy" id="676599"/>
    <lineage>
        <taxon>Bacteria</taxon>
        <taxon>Pseudomonadati</taxon>
        <taxon>Pseudomonadota</taxon>
        <taxon>Gammaproteobacteria</taxon>
        <taxon>Lysobacterales</taxon>
        <taxon>Lysobacteraceae</taxon>
        <taxon>Stenotrophomonas</taxon>
    </lineage>
</organism>
<reference evidence="2 3" key="1">
    <citation type="submission" date="2015-10" db="EMBL/GenBank/DDBJ databases">
        <title>Genome sequencing and analysis of members of genus Stenotrophomonas.</title>
        <authorList>
            <person name="Patil P.P."/>
            <person name="Midha S."/>
            <person name="Patil P.B."/>
        </authorList>
    </citation>
    <scope>NUCLEOTIDE SEQUENCE [LARGE SCALE GENOMIC DNA]</scope>
    <source>
        <strain evidence="2 3">JCM 16536</strain>
    </source>
</reference>
<sequence length="253" mass="27960">MQAWLLHATPGMQPRIAGQDAADRAHRLRIYADAYRMRLLQVLAEDYPALHASLGAAVFERLCLRYLHAHPSRHPSVRWFGAGLADWLRDAGQPDARVALARFEWAQGELFDAPDVSPCDESALQQLPADAWPSLRMTLTPALRLLDDVGNAPDRAAAVAEGHPPARWRRRRATWLLWRQHFDVHWRALPADEARALASVAEGAPFAEWCGELAGPQPAWRAAGLLKRWLADGLIAGIHAGVPAQDPSLSDSP</sequence>
<evidence type="ECO:0000313" key="2">
    <source>
        <dbReference type="EMBL" id="KRG46869.1"/>
    </source>
</evidence>
<evidence type="ECO:0000259" key="1">
    <source>
        <dbReference type="Pfam" id="PF09836"/>
    </source>
</evidence>
<dbReference type="Gene3D" id="1.10.150.690">
    <property type="entry name" value="DUF2063"/>
    <property type="match status" value="1"/>
</dbReference>
<dbReference type="Proteomes" id="UP000051802">
    <property type="component" value="Unassembled WGS sequence"/>
</dbReference>
<protein>
    <recommendedName>
        <fullName evidence="1">Putative DNA-binding domain-containing protein</fullName>
    </recommendedName>
</protein>
<keyword evidence="3" id="KW-1185">Reference proteome</keyword>
<dbReference type="EMBL" id="LLXU01000050">
    <property type="protein sequence ID" value="KRG46869.1"/>
    <property type="molecule type" value="Genomic_DNA"/>
</dbReference>
<name>A0A0R0ANZ6_9GAMM</name>
<proteinExistence type="predicted"/>
<dbReference type="Pfam" id="PF09836">
    <property type="entry name" value="DUF2063"/>
    <property type="match status" value="1"/>
</dbReference>
<dbReference type="InterPro" id="IPR044922">
    <property type="entry name" value="DUF2063_N_sf"/>
</dbReference>
<comment type="caution">
    <text evidence="2">The sequence shown here is derived from an EMBL/GenBank/DDBJ whole genome shotgun (WGS) entry which is preliminary data.</text>
</comment>
<evidence type="ECO:0000313" key="3">
    <source>
        <dbReference type="Proteomes" id="UP000051802"/>
    </source>
</evidence>
<accession>A0A0R0ANZ6</accession>
<dbReference type="AlphaFoldDB" id="A0A0R0ANZ6"/>
<dbReference type="STRING" id="676599.ARC20_04130"/>